<reference evidence="2" key="1">
    <citation type="journal article" date="2019" name="Int. J. Syst. Evol. Microbiol.">
        <title>The Global Catalogue of Microorganisms (GCM) 10K type strain sequencing project: providing services to taxonomists for standard genome sequencing and annotation.</title>
        <authorList>
            <consortium name="The Broad Institute Genomics Platform"/>
            <consortium name="The Broad Institute Genome Sequencing Center for Infectious Disease"/>
            <person name="Wu L."/>
            <person name="Ma J."/>
        </authorList>
    </citation>
    <scope>NUCLEOTIDE SEQUENCE [LARGE SCALE GENOMIC DNA]</scope>
    <source>
        <strain evidence="2">CCUG 60214</strain>
    </source>
</reference>
<name>A0ABW3QVY9_9PSEU</name>
<keyword evidence="2" id="KW-1185">Reference proteome</keyword>
<protein>
    <submittedName>
        <fullName evidence="1">Uncharacterized protein</fullName>
    </submittedName>
</protein>
<dbReference type="Proteomes" id="UP001597168">
    <property type="component" value="Unassembled WGS sequence"/>
</dbReference>
<sequence>MNLTPRSVRALDEVVGRSGDSKTDTINRALQVYAYLEEINDRGGAIYVRDGEGAELERVRFF</sequence>
<evidence type="ECO:0000313" key="1">
    <source>
        <dbReference type="EMBL" id="MFD1148961.1"/>
    </source>
</evidence>
<proteinExistence type="predicted"/>
<dbReference type="RefSeq" id="WP_380724378.1">
    <property type="nucleotide sequence ID" value="NZ_JBHTLK010000084.1"/>
</dbReference>
<comment type="caution">
    <text evidence="1">The sequence shown here is derived from an EMBL/GenBank/DDBJ whole genome shotgun (WGS) entry which is preliminary data.</text>
</comment>
<dbReference type="EMBL" id="JBHTLK010000084">
    <property type="protein sequence ID" value="MFD1148961.1"/>
    <property type="molecule type" value="Genomic_DNA"/>
</dbReference>
<gene>
    <name evidence="1" type="ORF">ACFQ3T_17660</name>
</gene>
<accession>A0ABW3QVY9</accession>
<evidence type="ECO:0000313" key="2">
    <source>
        <dbReference type="Proteomes" id="UP001597168"/>
    </source>
</evidence>
<organism evidence="1 2">
    <name type="scientific">Saccharothrix hoggarensis</name>
    <dbReference type="NCBI Taxonomy" id="913853"/>
    <lineage>
        <taxon>Bacteria</taxon>
        <taxon>Bacillati</taxon>
        <taxon>Actinomycetota</taxon>
        <taxon>Actinomycetes</taxon>
        <taxon>Pseudonocardiales</taxon>
        <taxon>Pseudonocardiaceae</taxon>
        <taxon>Saccharothrix</taxon>
    </lineage>
</organism>